<proteinExistence type="predicted"/>
<evidence type="ECO:0000313" key="1">
    <source>
        <dbReference type="EMBL" id="TYR76497.1"/>
    </source>
</evidence>
<dbReference type="InterPro" id="IPR019658">
    <property type="entry name" value="DUF2515"/>
</dbReference>
<accession>A0A5D4KGV7</accession>
<dbReference type="AlphaFoldDB" id="A0A5D4KGV7"/>
<dbReference type="Proteomes" id="UP000323317">
    <property type="component" value="Unassembled WGS sequence"/>
</dbReference>
<evidence type="ECO:0000313" key="2">
    <source>
        <dbReference type="Proteomes" id="UP000323317"/>
    </source>
</evidence>
<protein>
    <submittedName>
        <fullName evidence="1">DUF2515 domain-containing protein</fullName>
    </submittedName>
</protein>
<gene>
    <name evidence="1" type="ORF">FZC79_06335</name>
</gene>
<organism evidence="1 2">
    <name type="scientific">Rossellomorea vietnamensis</name>
    <dbReference type="NCBI Taxonomy" id="218284"/>
    <lineage>
        <taxon>Bacteria</taxon>
        <taxon>Bacillati</taxon>
        <taxon>Bacillota</taxon>
        <taxon>Bacilli</taxon>
        <taxon>Bacillales</taxon>
        <taxon>Bacillaceae</taxon>
        <taxon>Rossellomorea</taxon>
    </lineage>
</organism>
<reference evidence="1 2" key="1">
    <citation type="submission" date="2019-08" db="EMBL/GenBank/DDBJ databases">
        <title>Bacillus genomes from the desert of Cuatro Cienegas, Coahuila.</title>
        <authorList>
            <person name="Olmedo-Alvarez G."/>
        </authorList>
    </citation>
    <scope>NUCLEOTIDE SEQUENCE [LARGE SCALE GENOMIC DNA]</scope>
    <source>
        <strain evidence="1 2">CH40_1T</strain>
    </source>
</reference>
<dbReference type="Pfam" id="PF10720">
    <property type="entry name" value="DUF2515"/>
    <property type="match status" value="1"/>
</dbReference>
<dbReference type="EMBL" id="VTEH01000003">
    <property type="protein sequence ID" value="TYR76497.1"/>
    <property type="molecule type" value="Genomic_DNA"/>
</dbReference>
<comment type="caution">
    <text evidence="1">The sequence shown here is derived from an EMBL/GenBank/DDBJ whole genome shotgun (WGS) entry which is preliminary data.</text>
</comment>
<name>A0A5D4KGV7_9BACI</name>
<sequence>MTNGAVNMAKISFFHGFLPECSLAETPEQIIRTIREQTFRYNRDNISRTKAYQEYYLLHPEIKWSFLASMVSRNAGWNMCDLQGAWFPSMIDAKTRKALFLTYERANWLIFQDIFPQLLIHHYKTEIEEEMFHLFREFFVSSFMQEEWRGFWETGDRDRLMQSLIINEQNVIEEPVIGHPVYKRRVFKSKLFFLEDRFHFSSVVFPTKRGNLYGASVSDFRKLDSRIALGNRLSQILFKEDLYPHFKEFALSTEPTGSRRDYERFCQDAPYTGTPLLRTVYEEQEHHVHKQLEDWSKKRKVKESWFQRSAFEEPVKLTEWFFRKQRQIHKLIKLEELFKK</sequence>